<organism evidence="10 11">
    <name type="scientific">Stagnimonas aquatica</name>
    <dbReference type="NCBI Taxonomy" id="2689987"/>
    <lineage>
        <taxon>Bacteria</taxon>
        <taxon>Pseudomonadati</taxon>
        <taxon>Pseudomonadota</taxon>
        <taxon>Gammaproteobacteria</taxon>
        <taxon>Nevskiales</taxon>
        <taxon>Nevskiaceae</taxon>
        <taxon>Stagnimonas</taxon>
    </lineage>
</organism>
<dbReference type="HAMAP" id="MF_01161">
    <property type="entry name" value="tRNA_Ile_lys_synt"/>
    <property type="match status" value="1"/>
</dbReference>
<dbReference type="CDD" id="cd01992">
    <property type="entry name" value="TilS_N"/>
    <property type="match status" value="1"/>
</dbReference>
<dbReference type="InterPro" id="IPR015262">
    <property type="entry name" value="tRNA_Ile_lys_synt_subst-bd"/>
</dbReference>
<dbReference type="RefSeq" id="WP_123211579.1">
    <property type="nucleotide sequence ID" value="NZ_RJVO01000003.1"/>
</dbReference>
<dbReference type="SUPFAM" id="SSF52402">
    <property type="entry name" value="Adenine nucleotide alpha hydrolases-like"/>
    <property type="match status" value="1"/>
</dbReference>
<sequence length="435" mass="47687">MAKPPASPWAGLLRAPAGHGEAPCLLAYSGGADSTALLHLAVEHRLPGLRAVHVHHGLQAAADDWAAHCQAVCAGLGVPLEVLRVQVAADDPAGPESAARTARYAALRSRLPPGGLLLTAHQRDDQAETLLLRLLRGSGVEGLAAIRSFTSFDPGWLWRPLLAVPGAALRDYLRARGLSWIEDPHNRSPRYARSWLRQTLMPGLRQRWPEAERQLASTAARCAEAAELLAELAAEGLPAVQRQDGGLSVSGLLALSPARRHLLLRHWLERLKLPAVYDETLHHLDREVLPVRPDAEPLLAWPGGEFRRYRDGLYAAARLPPLPEDYAVEWDGRGVLELPAGCGRLLPAGPLRATVRLPQGGERLRLAGEAHHRSLRALAQREGLPPWLRQRLALVYVDGELHSVAGRWRTEHKLPCEYIQSWSTAELPGLPLSWR</sequence>
<name>A0A3N0VEN4_9GAMM</name>
<comment type="caution">
    <text evidence="10">The sequence shown here is derived from an EMBL/GenBank/DDBJ whole genome shotgun (WGS) entry which is preliminary data.</text>
</comment>
<dbReference type="Pfam" id="PF09179">
    <property type="entry name" value="TilS"/>
    <property type="match status" value="1"/>
</dbReference>
<dbReference type="Pfam" id="PF11734">
    <property type="entry name" value="TilS_C"/>
    <property type="match status" value="1"/>
</dbReference>
<evidence type="ECO:0000256" key="5">
    <source>
        <dbReference type="ARBA" id="ARBA00022741"/>
    </source>
</evidence>
<evidence type="ECO:0000256" key="6">
    <source>
        <dbReference type="ARBA" id="ARBA00022840"/>
    </source>
</evidence>
<evidence type="ECO:0000256" key="3">
    <source>
        <dbReference type="ARBA" id="ARBA00022598"/>
    </source>
</evidence>
<protein>
    <recommendedName>
        <fullName evidence="8">tRNA(Ile)-lysidine synthase</fullName>
        <ecNumber evidence="8">6.3.4.19</ecNumber>
    </recommendedName>
    <alternativeName>
        <fullName evidence="8">tRNA(Ile)-2-lysyl-cytidine synthase</fullName>
    </alternativeName>
    <alternativeName>
        <fullName evidence="8">tRNA(Ile)-lysidine synthetase</fullName>
    </alternativeName>
</protein>
<dbReference type="GO" id="GO:0005524">
    <property type="term" value="F:ATP binding"/>
    <property type="evidence" value="ECO:0007669"/>
    <property type="project" value="UniProtKB-UniRule"/>
</dbReference>
<dbReference type="InterPro" id="IPR012796">
    <property type="entry name" value="Lysidine-tRNA-synth_C"/>
</dbReference>
<dbReference type="Gene3D" id="3.40.50.620">
    <property type="entry name" value="HUPs"/>
    <property type="match status" value="1"/>
</dbReference>
<comment type="similarity">
    <text evidence="8">Belongs to the tRNA(Ile)-lysidine synthase family.</text>
</comment>
<dbReference type="NCBIfam" id="TIGR02432">
    <property type="entry name" value="lysidine_TilS_N"/>
    <property type="match status" value="1"/>
</dbReference>
<evidence type="ECO:0000259" key="9">
    <source>
        <dbReference type="SMART" id="SM00977"/>
    </source>
</evidence>
<gene>
    <name evidence="8 10" type="primary">tilS</name>
    <name evidence="10" type="ORF">ED208_09190</name>
</gene>
<dbReference type="InterPro" id="IPR012795">
    <property type="entry name" value="tRNA_Ile_lys_synt_N"/>
</dbReference>
<evidence type="ECO:0000256" key="2">
    <source>
        <dbReference type="ARBA" id="ARBA00022490"/>
    </source>
</evidence>
<accession>A0A3N0VEN4</accession>
<dbReference type="SMART" id="SM00977">
    <property type="entry name" value="TilS_C"/>
    <property type="match status" value="1"/>
</dbReference>
<dbReference type="EMBL" id="RJVO01000003">
    <property type="protein sequence ID" value="ROH91124.1"/>
    <property type="molecule type" value="Genomic_DNA"/>
</dbReference>
<dbReference type="InParanoid" id="A0A3N0VEN4"/>
<evidence type="ECO:0000256" key="4">
    <source>
        <dbReference type="ARBA" id="ARBA00022694"/>
    </source>
</evidence>
<evidence type="ECO:0000256" key="1">
    <source>
        <dbReference type="ARBA" id="ARBA00004496"/>
    </source>
</evidence>
<dbReference type="SUPFAM" id="SSF56037">
    <property type="entry name" value="PheT/TilS domain"/>
    <property type="match status" value="1"/>
</dbReference>
<keyword evidence="3 8" id="KW-0436">Ligase</keyword>
<keyword evidence="4 8" id="KW-0819">tRNA processing</keyword>
<evidence type="ECO:0000313" key="10">
    <source>
        <dbReference type="EMBL" id="ROH91124.1"/>
    </source>
</evidence>
<feature type="domain" description="Lysidine-tRNA(Ile) synthetase C-terminal" evidence="9">
    <location>
        <begin position="353"/>
        <end position="416"/>
    </location>
</feature>
<dbReference type="AlphaFoldDB" id="A0A3N0VEN4"/>
<dbReference type="Proteomes" id="UP000282106">
    <property type="component" value="Unassembled WGS sequence"/>
</dbReference>
<reference evidence="10 11" key="1">
    <citation type="submission" date="2018-10" db="EMBL/GenBank/DDBJ databases">
        <authorList>
            <person name="Chen W.-M."/>
        </authorList>
    </citation>
    <scope>NUCLEOTIDE SEQUENCE [LARGE SCALE GENOMIC DNA]</scope>
    <source>
        <strain evidence="10 11">THS-13</strain>
    </source>
</reference>
<evidence type="ECO:0000313" key="11">
    <source>
        <dbReference type="Proteomes" id="UP000282106"/>
    </source>
</evidence>
<evidence type="ECO:0000256" key="7">
    <source>
        <dbReference type="ARBA" id="ARBA00048539"/>
    </source>
</evidence>
<proteinExistence type="inferred from homology"/>
<evidence type="ECO:0000256" key="8">
    <source>
        <dbReference type="HAMAP-Rule" id="MF_01161"/>
    </source>
</evidence>
<dbReference type="Pfam" id="PF01171">
    <property type="entry name" value="ATP_bind_3"/>
    <property type="match status" value="1"/>
</dbReference>
<dbReference type="Gene3D" id="1.20.59.20">
    <property type="match status" value="1"/>
</dbReference>
<dbReference type="PANTHER" id="PTHR43033">
    <property type="entry name" value="TRNA(ILE)-LYSIDINE SYNTHASE-RELATED"/>
    <property type="match status" value="1"/>
</dbReference>
<comment type="domain">
    <text evidence="8">The N-terminal region contains the highly conserved SGGXDS motif, predicted to be a P-loop motif involved in ATP binding.</text>
</comment>
<comment type="catalytic activity">
    <reaction evidence="7 8">
        <text>cytidine(34) in tRNA(Ile2) + L-lysine + ATP = lysidine(34) in tRNA(Ile2) + AMP + diphosphate + H(+)</text>
        <dbReference type="Rhea" id="RHEA:43744"/>
        <dbReference type="Rhea" id="RHEA-COMP:10625"/>
        <dbReference type="Rhea" id="RHEA-COMP:10670"/>
        <dbReference type="ChEBI" id="CHEBI:15378"/>
        <dbReference type="ChEBI" id="CHEBI:30616"/>
        <dbReference type="ChEBI" id="CHEBI:32551"/>
        <dbReference type="ChEBI" id="CHEBI:33019"/>
        <dbReference type="ChEBI" id="CHEBI:82748"/>
        <dbReference type="ChEBI" id="CHEBI:83665"/>
        <dbReference type="ChEBI" id="CHEBI:456215"/>
        <dbReference type="EC" id="6.3.4.19"/>
    </reaction>
</comment>
<dbReference type="PANTHER" id="PTHR43033:SF1">
    <property type="entry name" value="TRNA(ILE)-LYSIDINE SYNTHASE-RELATED"/>
    <property type="match status" value="1"/>
</dbReference>
<dbReference type="EC" id="6.3.4.19" evidence="8"/>
<keyword evidence="2 8" id="KW-0963">Cytoplasm</keyword>
<feature type="binding site" evidence="8">
    <location>
        <begin position="29"/>
        <end position="34"/>
    </location>
    <ligand>
        <name>ATP</name>
        <dbReference type="ChEBI" id="CHEBI:30616"/>
    </ligand>
</feature>
<dbReference type="GO" id="GO:0006400">
    <property type="term" value="P:tRNA modification"/>
    <property type="evidence" value="ECO:0007669"/>
    <property type="project" value="UniProtKB-UniRule"/>
</dbReference>
<dbReference type="InterPro" id="IPR012094">
    <property type="entry name" value="tRNA_Ile_lys_synt"/>
</dbReference>
<dbReference type="SUPFAM" id="SSF82829">
    <property type="entry name" value="MesJ substrate recognition domain-like"/>
    <property type="match status" value="1"/>
</dbReference>
<keyword evidence="11" id="KW-1185">Reference proteome</keyword>
<dbReference type="InterPro" id="IPR011063">
    <property type="entry name" value="TilS/TtcA_N"/>
</dbReference>
<dbReference type="GO" id="GO:0032267">
    <property type="term" value="F:tRNA(Ile)-lysidine synthase activity"/>
    <property type="evidence" value="ECO:0007669"/>
    <property type="project" value="UniProtKB-EC"/>
</dbReference>
<keyword evidence="5 8" id="KW-0547">Nucleotide-binding</keyword>
<dbReference type="GO" id="GO:0005737">
    <property type="term" value="C:cytoplasm"/>
    <property type="evidence" value="ECO:0007669"/>
    <property type="project" value="UniProtKB-SubCell"/>
</dbReference>
<dbReference type="FunCoup" id="A0A3N0VEN4">
    <property type="interactions" value="322"/>
</dbReference>
<keyword evidence="6 8" id="KW-0067">ATP-binding</keyword>
<dbReference type="NCBIfam" id="TIGR02433">
    <property type="entry name" value="lysidine_TilS_C"/>
    <property type="match status" value="1"/>
</dbReference>
<comment type="function">
    <text evidence="8">Ligates lysine onto the cytidine present at position 34 of the AUA codon-specific tRNA(Ile) that contains the anticodon CAU, in an ATP-dependent manner. Cytidine is converted to lysidine, thus changing the amino acid specificity of the tRNA from methionine to isoleucine.</text>
</comment>
<dbReference type="InterPro" id="IPR014729">
    <property type="entry name" value="Rossmann-like_a/b/a_fold"/>
</dbReference>
<comment type="subcellular location">
    <subcellularLocation>
        <location evidence="1 8">Cytoplasm</location>
    </subcellularLocation>
</comment>